<dbReference type="CDD" id="cd03801">
    <property type="entry name" value="GT4_PimA-like"/>
    <property type="match status" value="1"/>
</dbReference>
<feature type="transmembrane region" description="Helical" evidence="2">
    <location>
        <begin position="59"/>
        <end position="77"/>
    </location>
</feature>
<dbReference type="Proteomes" id="UP000760545">
    <property type="component" value="Unassembled WGS sequence"/>
</dbReference>
<dbReference type="RefSeq" id="WP_167916295.1">
    <property type="nucleotide sequence ID" value="NZ_JAAVJS010000001.1"/>
</dbReference>
<dbReference type="Gene3D" id="3.40.50.2000">
    <property type="entry name" value="Glycogen Phosphorylase B"/>
    <property type="match status" value="2"/>
</dbReference>
<feature type="domain" description="Glycosyl transferase family 1" evidence="3">
    <location>
        <begin position="178"/>
        <end position="327"/>
    </location>
</feature>
<evidence type="ECO:0000313" key="5">
    <source>
        <dbReference type="Proteomes" id="UP000760545"/>
    </source>
</evidence>
<dbReference type="SUPFAM" id="SSF53756">
    <property type="entry name" value="UDP-Glycosyltransferase/glycogen phosphorylase"/>
    <property type="match status" value="1"/>
</dbReference>
<keyword evidence="2" id="KW-0812">Transmembrane</keyword>
<organism evidence="4 5">
    <name type="scientific">Tamlana crocina</name>
    <dbReference type="NCBI Taxonomy" id="393006"/>
    <lineage>
        <taxon>Bacteria</taxon>
        <taxon>Pseudomonadati</taxon>
        <taxon>Bacteroidota</taxon>
        <taxon>Flavobacteriia</taxon>
        <taxon>Flavobacteriales</taxon>
        <taxon>Flavobacteriaceae</taxon>
        <taxon>Tamlana</taxon>
    </lineage>
</organism>
<protein>
    <submittedName>
        <fullName evidence="4">Glycosyltransferase family 4 protein</fullName>
    </submittedName>
</protein>
<keyword evidence="1" id="KW-0808">Transferase</keyword>
<keyword evidence="2" id="KW-1133">Transmembrane helix</keyword>
<sequence length="349" mass="40447">MKKKVLVLSLGRTNSLPLYAENIVSNFESLDFDILVSKNRSLKNPVVKSKEIITYSNKLSFFFNTLIYLPILILCLLPKIRKDYKALYLPYKHFWDLPFIFLFKLFNKEVIFTAHDGVLHKGERNWLTQSMNNCRLKMAKKVVYLTEYTRRHVERELGIVVNYEIVPHPIIENKFVEFNSKKDRTNNLLFLGRIDKYKGVELLMESAIILENSFDKLIIAGKSLYDVNYLKHDKIEVLDKYLSEEEIGKLLSWADVLILPYTEATQSGVISLGIYAELPMVCTNVGGFSEQLAMDECFWCEPNSESLVNAIIDSLSNQEKRKNIKKALIKKKSRLSWNNTAAQIEDLLI</sequence>
<proteinExistence type="predicted"/>
<keyword evidence="5" id="KW-1185">Reference proteome</keyword>
<keyword evidence="2" id="KW-0472">Membrane</keyword>
<dbReference type="PANTHER" id="PTHR46401">
    <property type="entry name" value="GLYCOSYLTRANSFERASE WBBK-RELATED"/>
    <property type="match status" value="1"/>
</dbReference>
<dbReference type="InterPro" id="IPR001296">
    <property type="entry name" value="Glyco_trans_1"/>
</dbReference>
<reference evidence="4 5" key="1">
    <citation type="submission" date="2020-03" db="EMBL/GenBank/DDBJ databases">
        <title>Tamlana sp. nov, isolated from XXX.</title>
        <authorList>
            <person name="Cao W.R."/>
        </authorList>
    </citation>
    <scope>NUCLEOTIDE SEQUENCE [LARGE SCALE GENOMIC DNA]</scope>
    <source>
        <strain evidence="4 5">HST1-43</strain>
    </source>
</reference>
<gene>
    <name evidence="4" type="ORF">HC176_00890</name>
</gene>
<evidence type="ECO:0000256" key="2">
    <source>
        <dbReference type="SAM" id="Phobius"/>
    </source>
</evidence>
<dbReference type="Pfam" id="PF00534">
    <property type="entry name" value="Glycos_transf_1"/>
    <property type="match status" value="1"/>
</dbReference>
<accession>A0ABX1DCN1</accession>
<evidence type="ECO:0000313" key="4">
    <source>
        <dbReference type="EMBL" id="NJX14041.1"/>
    </source>
</evidence>
<evidence type="ECO:0000259" key="3">
    <source>
        <dbReference type="Pfam" id="PF00534"/>
    </source>
</evidence>
<dbReference type="PANTHER" id="PTHR46401:SF2">
    <property type="entry name" value="GLYCOSYLTRANSFERASE WBBK-RELATED"/>
    <property type="match status" value="1"/>
</dbReference>
<comment type="caution">
    <text evidence="4">The sequence shown here is derived from an EMBL/GenBank/DDBJ whole genome shotgun (WGS) entry which is preliminary data.</text>
</comment>
<evidence type="ECO:0000256" key="1">
    <source>
        <dbReference type="ARBA" id="ARBA00022679"/>
    </source>
</evidence>
<name>A0ABX1DCN1_9FLAO</name>
<dbReference type="EMBL" id="JAAVJS010000001">
    <property type="protein sequence ID" value="NJX14041.1"/>
    <property type="molecule type" value="Genomic_DNA"/>
</dbReference>